<dbReference type="Pfam" id="PF07980">
    <property type="entry name" value="SusD_RagB"/>
    <property type="match status" value="1"/>
</dbReference>
<dbReference type="OrthoDB" id="1031584at2"/>
<name>A0A3L7ZRR2_PARDI</name>
<reference evidence="8 9" key="1">
    <citation type="submission" date="2018-09" db="EMBL/GenBank/DDBJ databases">
        <title>Murine metabolic-syndrome-specific gut microbial biobank.</title>
        <authorList>
            <person name="Liu C."/>
        </authorList>
    </citation>
    <scope>NUCLEOTIDE SEQUENCE [LARGE SCALE GENOMIC DNA]</scope>
    <source>
        <strain evidence="8 9">8-P5</strain>
    </source>
</reference>
<evidence type="ECO:0000313" key="8">
    <source>
        <dbReference type="EMBL" id="RLT72993.1"/>
    </source>
</evidence>
<dbReference type="SUPFAM" id="SSF48452">
    <property type="entry name" value="TPR-like"/>
    <property type="match status" value="1"/>
</dbReference>
<keyword evidence="4" id="KW-0472">Membrane</keyword>
<keyword evidence="5" id="KW-0998">Cell outer membrane</keyword>
<evidence type="ECO:0000313" key="9">
    <source>
        <dbReference type="Proteomes" id="UP000278164"/>
    </source>
</evidence>
<accession>A0A3L7ZRR2</accession>
<comment type="subcellular location">
    <subcellularLocation>
        <location evidence="1">Cell outer membrane</location>
    </subcellularLocation>
</comment>
<dbReference type="GO" id="GO:0009279">
    <property type="term" value="C:cell outer membrane"/>
    <property type="evidence" value="ECO:0007669"/>
    <property type="project" value="UniProtKB-SubCell"/>
</dbReference>
<dbReference type="EMBL" id="RAYI01000023">
    <property type="protein sequence ID" value="RLT72993.1"/>
    <property type="molecule type" value="Genomic_DNA"/>
</dbReference>
<feature type="domain" description="RagB/SusD" evidence="6">
    <location>
        <begin position="266"/>
        <end position="576"/>
    </location>
</feature>
<keyword evidence="3" id="KW-0732">Signal</keyword>
<evidence type="ECO:0000256" key="1">
    <source>
        <dbReference type="ARBA" id="ARBA00004442"/>
    </source>
</evidence>
<gene>
    <name evidence="8" type="ORF">D7V78_12485</name>
</gene>
<dbReference type="RefSeq" id="WP_121736486.1">
    <property type="nucleotide sequence ID" value="NZ_QXXG01000023.1"/>
</dbReference>
<evidence type="ECO:0000256" key="2">
    <source>
        <dbReference type="ARBA" id="ARBA00006275"/>
    </source>
</evidence>
<dbReference type="InterPro" id="IPR033985">
    <property type="entry name" value="SusD-like_N"/>
</dbReference>
<evidence type="ECO:0000256" key="5">
    <source>
        <dbReference type="ARBA" id="ARBA00023237"/>
    </source>
</evidence>
<dbReference type="InterPro" id="IPR012944">
    <property type="entry name" value="SusD_RagB_dom"/>
</dbReference>
<comment type="similarity">
    <text evidence="2">Belongs to the SusD family.</text>
</comment>
<dbReference type="PROSITE" id="PS51257">
    <property type="entry name" value="PROKAR_LIPOPROTEIN"/>
    <property type="match status" value="1"/>
</dbReference>
<organism evidence="8 9">
    <name type="scientific">Parabacteroides distasonis</name>
    <dbReference type="NCBI Taxonomy" id="823"/>
    <lineage>
        <taxon>Bacteria</taxon>
        <taxon>Pseudomonadati</taxon>
        <taxon>Bacteroidota</taxon>
        <taxon>Bacteroidia</taxon>
        <taxon>Bacteroidales</taxon>
        <taxon>Tannerellaceae</taxon>
        <taxon>Parabacteroides</taxon>
    </lineage>
</organism>
<dbReference type="InterPro" id="IPR011990">
    <property type="entry name" value="TPR-like_helical_dom_sf"/>
</dbReference>
<dbReference type="Pfam" id="PF14322">
    <property type="entry name" value="SusD-like_3"/>
    <property type="match status" value="1"/>
</dbReference>
<protein>
    <submittedName>
        <fullName evidence="8">RagB/SusD family nutrient uptake outer membrane protein</fullName>
    </submittedName>
</protein>
<dbReference type="AlphaFoldDB" id="A0A3L7ZRR2"/>
<dbReference type="Gene3D" id="1.25.40.390">
    <property type="match status" value="1"/>
</dbReference>
<proteinExistence type="inferred from homology"/>
<dbReference type="Proteomes" id="UP000278164">
    <property type="component" value="Unassembled WGS sequence"/>
</dbReference>
<evidence type="ECO:0000259" key="7">
    <source>
        <dbReference type="Pfam" id="PF14322"/>
    </source>
</evidence>
<feature type="domain" description="SusD-like N-terminal" evidence="7">
    <location>
        <begin position="92"/>
        <end position="198"/>
    </location>
</feature>
<comment type="caution">
    <text evidence="8">The sequence shown here is derived from an EMBL/GenBank/DDBJ whole genome shotgun (WGS) entry which is preliminary data.</text>
</comment>
<evidence type="ECO:0000256" key="3">
    <source>
        <dbReference type="ARBA" id="ARBA00022729"/>
    </source>
</evidence>
<evidence type="ECO:0000256" key="4">
    <source>
        <dbReference type="ARBA" id="ARBA00023136"/>
    </source>
</evidence>
<sequence>MKRLLYIITIGLSLMACDMDKYPLDAVSPDTFFDTENDLRLYSNSFYDALPSASDIYGEAVDNIIKMDLADEICGTRIVPTNDGGWTWEELRNINFYLDNSSKCVDEAARLRYDALARFFRAYFYFDKVKRFGDVPWYEHALNDKDEESLMMSRTSRTEVLDHILADIDNAIAYLPEEKKVNEVTHWTALALKARICLYEGTFRKYHDEFNLPDYERFLNEAVSAADELMTKSGYKIYSTGKPESDYLNFFASHEAIKDEVILARGYNDEFQVYHNLNYYTMTASFGRPGLEKRLVNSYLMRDGKRFTDQLGYDTMFFTEEMKGRDPRLSQTVRTPGYTRIGENETLVQEFGSTVTGYQMIKFVTERKWDTNNKDINDMPLFRFAEALLIYAEAKAELGTLTQADLDKSVKLLRDRVDMPSINMAEANATPDPYLEKQYPHVNGGNKGVILEIRRERRIELVMESFRWDDMMRWKEGATFTEQFKGMYFPNIGSFDLDGDGNIDVCIYENEKPDLGGKGIQYLKLNSDVTLEHGNHGCIVVNPHIKKTWDEKKDYLYPIPIQERLLNTNLTQNPGWNDGI</sequence>
<evidence type="ECO:0000259" key="6">
    <source>
        <dbReference type="Pfam" id="PF07980"/>
    </source>
</evidence>